<keyword evidence="3" id="KW-1185">Reference proteome</keyword>
<organism evidence="2 3">
    <name type="scientific">Daphnia galeata</name>
    <dbReference type="NCBI Taxonomy" id="27404"/>
    <lineage>
        <taxon>Eukaryota</taxon>
        <taxon>Metazoa</taxon>
        <taxon>Ecdysozoa</taxon>
        <taxon>Arthropoda</taxon>
        <taxon>Crustacea</taxon>
        <taxon>Branchiopoda</taxon>
        <taxon>Diplostraca</taxon>
        <taxon>Cladocera</taxon>
        <taxon>Anomopoda</taxon>
        <taxon>Daphniidae</taxon>
        <taxon>Daphnia</taxon>
    </lineage>
</organism>
<feature type="domain" description="BTB" evidence="1">
    <location>
        <begin position="151"/>
        <end position="225"/>
    </location>
</feature>
<dbReference type="Gene3D" id="3.30.710.10">
    <property type="entry name" value="Potassium Channel Kv1.1, Chain A"/>
    <property type="match status" value="1"/>
</dbReference>
<evidence type="ECO:0000259" key="1">
    <source>
        <dbReference type="Pfam" id="PF00651"/>
    </source>
</evidence>
<dbReference type="InterPro" id="IPR011333">
    <property type="entry name" value="SKP1/BTB/POZ_sf"/>
</dbReference>
<gene>
    <name evidence="2" type="ORF">DGAL_LOCUS2107</name>
</gene>
<protein>
    <recommendedName>
        <fullName evidence="1">BTB domain-containing protein</fullName>
    </recommendedName>
</protein>
<sequence length="226" mass="26377">MDAVDRLKFYDLRNRFQIKTGSNNQTDDGMTRLFLGIQPKLKSRDQLAVEIRENDGRISETGRGLCMHFDYIRTFRSGESVPPEVFRFDRKGFFGVTLIENQQKNGHNLSTDIFQFPFGRRFQIVYLAEMDECWGYRLHDPRLPAQFWSSTQRGDLTDVQLRQLNSCHLFPVHRAILSARNNERLSIIDIGEDLDPDVFDDFLVFIYTGRLRTAENMAELWAAANK</sequence>
<dbReference type="CDD" id="cd18186">
    <property type="entry name" value="BTB_POZ_ZBTB_KLHL-like"/>
    <property type="match status" value="1"/>
</dbReference>
<reference evidence="2" key="1">
    <citation type="submission" date="2021-11" db="EMBL/GenBank/DDBJ databases">
        <authorList>
            <person name="Schell T."/>
        </authorList>
    </citation>
    <scope>NUCLEOTIDE SEQUENCE</scope>
    <source>
        <strain evidence="2">M5</strain>
    </source>
</reference>
<dbReference type="InterPro" id="IPR000210">
    <property type="entry name" value="BTB/POZ_dom"/>
</dbReference>
<proteinExistence type="predicted"/>
<evidence type="ECO:0000313" key="2">
    <source>
        <dbReference type="EMBL" id="CAH0099943.1"/>
    </source>
</evidence>
<dbReference type="Proteomes" id="UP000789390">
    <property type="component" value="Unassembled WGS sequence"/>
</dbReference>
<name>A0A8J2VZR0_9CRUS</name>
<dbReference type="EMBL" id="CAKKLH010000027">
    <property type="protein sequence ID" value="CAH0099943.1"/>
    <property type="molecule type" value="Genomic_DNA"/>
</dbReference>
<comment type="caution">
    <text evidence="2">The sequence shown here is derived from an EMBL/GenBank/DDBJ whole genome shotgun (WGS) entry which is preliminary data.</text>
</comment>
<dbReference type="Pfam" id="PF00651">
    <property type="entry name" value="BTB"/>
    <property type="match status" value="1"/>
</dbReference>
<accession>A0A8J2VZR0</accession>
<dbReference type="SUPFAM" id="SSF54695">
    <property type="entry name" value="POZ domain"/>
    <property type="match status" value="1"/>
</dbReference>
<evidence type="ECO:0000313" key="3">
    <source>
        <dbReference type="Proteomes" id="UP000789390"/>
    </source>
</evidence>
<dbReference type="OrthoDB" id="6359816at2759"/>
<dbReference type="AlphaFoldDB" id="A0A8J2VZR0"/>